<dbReference type="GO" id="GO:0016020">
    <property type="term" value="C:membrane"/>
    <property type="evidence" value="ECO:0007669"/>
    <property type="project" value="UniProtKB-SubCell"/>
</dbReference>
<proteinExistence type="predicted"/>
<dbReference type="Pfam" id="PF09799">
    <property type="entry name" value="Transmemb_17"/>
    <property type="match status" value="1"/>
</dbReference>
<feature type="transmembrane region" description="Helical" evidence="5">
    <location>
        <begin position="129"/>
        <end position="150"/>
    </location>
</feature>
<dbReference type="Gene3D" id="3.10.120.10">
    <property type="entry name" value="Cytochrome b5-like heme/steroid binding domain"/>
    <property type="match status" value="1"/>
</dbReference>
<dbReference type="WBParaSite" id="TCONS_00015826.p1">
    <property type="protein sequence ID" value="TCONS_00015826.p1"/>
    <property type="gene ID" value="XLOC_010589"/>
</dbReference>
<dbReference type="GO" id="GO:0035869">
    <property type="term" value="C:ciliary transition zone"/>
    <property type="evidence" value="ECO:0007669"/>
    <property type="project" value="TreeGrafter"/>
</dbReference>
<keyword evidence="3 5" id="KW-1133">Transmembrane helix</keyword>
<keyword evidence="7" id="KW-1185">Reference proteome</keyword>
<dbReference type="Proteomes" id="UP000035681">
    <property type="component" value="Unplaced"/>
</dbReference>
<dbReference type="SMART" id="SM01117">
    <property type="entry name" value="Cyt-b5"/>
    <property type="match status" value="1"/>
</dbReference>
<evidence type="ECO:0000256" key="4">
    <source>
        <dbReference type="ARBA" id="ARBA00023136"/>
    </source>
</evidence>
<dbReference type="InterPro" id="IPR019184">
    <property type="entry name" value="Uncharacterised_TM-17"/>
</dbReference>
<dbReference type="PROSITE" id="PS50255">
    <property type="entry name" value="CYTOCHROME_B5_2"/>
    <property type="match status" value="1"/>
</dbReference>
<keyword evidence="2 5" id="KW-0812">Transmembrane</keyword>
<dbReference type="PANTHER" id="PTHR13531:SF0">
    <property type="entry name" value="GEO07735P1-RELATED"/>
    <property type="match status" value="1"/>
</dbReference>
<dbReference type="PANTHER" id="PTHR13531">
    <property type="entry name" value="GEO07735P1-RELATED-RELATED"/>
    <property type="match status" value="1"/>
</dbReference>
<organism evidence="7 8">
    <name type="scientific">Strongyloides stercoralis</name>
    <name type="common">Threadworm</name>
    <dbReference type="NCBI Taxonomy" id="6248"/>
    <lineage>
        <taxon>Eukaryota</taxon>
        <taxon>Metazoa</taxon>
        <taxon>Ecdysozoa</taxon>
        <taxon>Nematoda</taxon>
        <taxon>Chromadorea</taxon>
        <taxon>Rhabditida</taxon>
        <taxon>Tylenchina</taxon>
        <taxon>Panagrolaimomorpha</taxon>
        <taxon>Strongyloidoidea</taxon>
        <taxon>Strongyloididae</taxon>
        <taxon>Strongyloides</taxon>
    </lineage>
</organism>
<dbReference type="InterPro" id="IPR036400">
    <property type="entry name" value="Cyt_B5-like_heme/steroid_sf"/>
</dbReference>
<evidence type="ECO:0000313" key="8">
    <source>
        <dbReference type="WBParaSite" id="TCONS_00015826.p1"/>
    </source>
</evidence>
<evidence type="ECO:0000259" key="6">
    <source>
        <dbReference type="PROSITE" id="PS50255"/>
    </source>
</evidence>
<feature type="domain" description="Cytochrome b5 heme-binding" evidence="6">
    <location>
        <begin position="1"/>
        <end position="48"/>
    </location>
</feature>
<evidence type="ECO:0000256" key="5">
    <source>
        <dbReference type="SAM" id="Phobius"/>
    </source>
</evidence>
<reference evidence="8" key="1">
    <citation type="submission" date="2024-02" db="UniProtKB">
        <authorList>
            <consortium name="WormBaseParasite"/>
        </authorList>
    </citation>
    <scope>IDENTIFICATION</scope>
</reference>
<dbReference type="AlphaFoldDB" id="A0AAF5DNR9"/>
<protein>
    <submittedName>
        <fullName evidence="8">AB hydrolase-1 domain-containing protein</fullName>
    </submittedName>
</protein>
<comment type="subcellular location">
    <subcellularLocation>
        <location evidence="1">Membrane</location>
        <topology evidence="1">Multi-pass membrane protein</topology>
    </subcellularLocation>
</comment>
<sequence>MKTYTASDVLKNNTTDCLWIIYNKNVYDITNFYPHHPGGKALLKYAGKTRKMILSQMKSSLALQITLKVTFTYSLIYFIMMLLIFMYKVSTFTYPMYIKIIEGLLIFEILPLEILKNSWAKRGNLTETWAYLLLSILLNILMGLICLVSLTRHHIFIQFIDI</sequence>
<evidence type="ECO:0000256" key="2">
    <source>
        <dbReference type="ARBA" id="ARBA00022692"/>
    </source>
</evidence>
<evidence type="ECO:0000313" key="7">
    <source>
        <dbReference type="Proteomes" id="UP000035681"/>
    </source>
</evidence>
<name>A0AAF5DNR9_STRER</name>
<keyword evidence="4 5" id="KW-0472">Membrane</keyword>
<evidence type="ECO:0000256" key="1">
    <source>
        <dbReference type="ARBA" id="ARBA00004141"/>
    </source>
</evidence>
<dbReference type="Pfam" id="PF00173">
    <property type="entry name" value="Cyt-b5"/>
    <property type="match status" value="1"/>
</dbReference>
<dbReference type="SUPFAM" id="SSF55856">
    <property type="entry name" value="Cytochrome b5-like heme/steroid binding domain"/>
    <property type="match status" value="1"/>
</dbReference>
<evidence type="ECO:0000256" key="3">
    <source>
        <dbReference type="ARBA" id="ARBA00022989"/>
    </source>
</evidence>
<feature type="transmembrane region" description="Helical" evidence="5">
    <location>
        <begin position="61"/>
        <end position="87"/>
    </location>
</feature>
<accession>A0AAF5DNR9</accession>
<dbReference type="InterPro" id="IPR001199">
    <property type="entry name" value="Cyt_B5-like_heme/steroid-bd"/>
</dbReference>
<dbReference type="GO" id="GO:1905515">
    <property type="term" value="P:non-motile cilium assembly"/>
    <property type="evidence" value="ECO:0007669"/>
    <property type="project" value="TreeGrafter"/>
</dbReference>